<evidence type="ECO:0000313" key="1">
    <source>
        <dbReference type="EMBL" id="KOF91315.1"/>
    </source>
</evidence>
<accession>A0A0L8HRD1</accession>
<proteinExistence type="predicted"/>
<gene>
    <name evidence="1" type="ORF">OCBIM_22009215mg</name>
</gene>
<sequence>MKKMNEKRKWSPHEVKCSFCFILDLLKKIFEQCSCCLRVKTSFLLVCLILATELNINVII</sequence>
<protein>
    <submittedName>
        <fullName evidence="1">Uncharacterized protein</fullName>
    </submittedName>
</protein>
<organism evidence="1">
    <name type="scientific">Octopus bimaculoides</name>
    <name type="common">California two-spotted octopus</name>
    <dbReference type="NCBI Taxonomy" id="37653"/>
    <lineage>
        <taxon>Eukaryota</taxon>
        <taxon>Metazoa</taxon>
        <taxon>Spiralia</taxon>
        <taxon>Lophotrochozoa</taxon>
        <taxon>Mollusca</taxon>
        <taxon>Cephalopoda</taxon>
        <taxon>Coleoidea</taxon>
        <taxon>Octopodiformes</taxon>
        <taxon>Octopoda</taxon>
        <taxon>Incirrata</taxon>
        <taxon>Octopodidae</taxon>
        <taxon>Octopus</taxon>
    </lineage>
</organism>
<dbReference type="AlphaFoldDB" id="A0A0L8HRD1"/>
<name>A0A0L8HRD1_OCTBM</name>
<dbReference type="EMBL" id="KQ417575">
    <property type="protein sequence ID" value="KOF91315.1"/>
    <property type="molecule type" value="Genomic_DNA"/>
</dbReference>
<reference evidence="1" key="1">
    <citation type="submission" date="2015-07" db="EMBL/GenBank/DDBJ databases">
        <title>MeaNS - Measles Nucleotide Surveillance Program.</title>
        <authorList>
            <person name="Tran T."/>
            <person name="Druce J."/>
        </authorList>
    </citation>
    <scope>NUCLEOTIDE SEQUENCE</scope>
    <source>
        <strain evidence="1">UCB-OBI-ISO-001</strain>
        <tissue evidence="1">Gonad</tissue>
    </source>
</reference>